<dbReference type="PANTHER" id="PTHR43280">
    <property type="entry name" value="ARAC-FAMILY TRANSCRIPTIONAL REGULATOR"/>
    <property type="match status" value="1"/>
</dbReference>
<dbReference type="InterPro" id="IPR037923">
    <property type="entry name" value="HTH-like"/>
</dbReference>
<dbReference type="Proteomes" id="UP000188481">
    <property type="component" value="Unassembled WGS sequence"/>
</dbReference>
<evidence type="ECO:0000313" key="7">
    <source>
        <dbReference type="Proteomes" id="UP000188481"/>
    </source>
</evidence>
<protein>
    <submittedName>
        <fullName evidence="6">DNA-binding transcriptional regulator AraC</fullName>
    </submittedName>
</protein>
<dbReference type="InterPro" id="IPR018060">
    <property type="entry name" value="HTH_AraC"/>
</dbReference>
<evidence type="ECO:0000256" key="4">
    <source>
        <dbReference type="ARBA" id="ARBA00023163"/>
    </source>
</evidence>
<evidence type="ECO:0000256" key="3">
    <source>
        <dbReference type="ARBA" id="ARBA00023159"/>
    </source>
</evidence>
<evidence type="ECO:0000313" key="6">
    <source>
        <dbReference type="EMBL" id="OOF51032.1"/>
    </source>
</evidence>
<dbReference type="EMBL" id="MLHN01000008">
    <property type="protein sequence ID" value="OOF51032.1"/>
    <property type="molecule type" value="Genomic_DNA"/>
</dbReference>
<dbReference type="InterPro" id="IPR009057">
    <property type="entry name" value="Homeodomain-like_sf"/>
</dbReference>
<dbReference type="PRINTS" id="PR00032">
    <property type="entry name" value="HTHARAC"/>
</dbReference>
<accession>A0A1V3J796</accession>
<dbReference type="InterPro" id="IPR020449">
    <property type="entry name" value="Tscrpt_reg_AraC-type_HTH"/>
</dbReference>
<reference evidence="6 7" key="1">
    <citation type="submission" date="2016-10" db="EMBL/GenBank/DDBJ databases">
        <title>Rodentibacter gen. nov. and new species.</title>
        <authorList>
            <person name="Christensen H."/>
        </authorList>
    </citation>
    <scope>NUCLEOTIDE SEQUENCE [LARGE SCALE GENOMIC DNA]</scope>
    <source>
        <strain evidence="7">ppn416</strain>
    </source>
</reference>
<dbReference type="InterPro" id="IPR003313">
    <property type="entry name" value="AraC-bd"/>
</dbReference>
<dbReference type="GO" id="GO:0043565">
    <property type="term" value="F:sequence-specific DNA binding"/>
    <property type="evidence" value="ECO:0007669"/>
    <property type="project" value="InterPro"/>
</dbReference>
<keyword evidence="7" id="KW-1185">Reference proteome</keyword>
<name>A0A1V3J796_9PAST</name>
<dbReference type="Gene3D" id="2.60.120.280">
    <property type="entry name" value="Regulatory protein AraC"/>
    <property type="match status" value="1"/>
</dbReference>
<organism evidence="6 7">
    <name type="scientific">Rodentibacter genomosp. 1</name>
    <dbReference type="NCBI Taxonomy" id="1908264"/>
    <lineage>
        <taxon>Bacteria</taxon>
        <taxon>Pseudomonadati</taxon>
        <taxon>Pseudomonadota</taxon>
        <taxon>Gammaproteobacteria</taxon>
        <taxon>Pasteurellales</taxon>
        <taxon>Pasteurellaceae</taxon>
        <taxon>Rodentibacter</taxon>
    </lineage>
</organism>
<feature type="domain" description="HTH araC/xylS-type" evidence="5">
    <location>
        <begin position="179"/>
        <end position="277"/>
    </location>
</feature>
<dbReference type="STRING" id="1908264.BKK54_04900"/>
<keyword evidence="4" id="KW-0804">Transcription</keyword>
<dbReference type="PROSITE" id="PS01124">
    <property type="entry name" value="HTH_ARAC_FAMILY_2"/>
    <property type="match status" value="1"/>
</dbReference>
<dbReference type="GO" id="GO:0003700">
    <property type="term" value="F:DNA-binding transcription factor activity"/>
    <property type="evidence" value="ECO:0007669"/>
    <property type="project" value="InterPro"/>
</dbReference>
<comment type="caution">
    <text evidence="6">The sequence shown here is derived from an EMBL/GenBank/DDBJ whole genome shotgun (WGS) entry which is preliminary data.</text>
</comment>
<dbReference type="SMART" id="SM00342">
    <property type="entry name" value="HTH_ARAC"/>
    <property type="match status" value="1"/>
</dbReference>
<evidence type="ECO:0000256" key="1">
    <source>
        <dbReference type="ARBA" id="ARBA00023015"/>
    </source>
</evidence>
<keyword evidence="1" id="KW-0805">Transcription regulation</keyword>
<keyword evidence="3" id="KW-0010">Activator</keyword>
<sequence length="285" mass="33449">MKFDELDLSDGRTKLDLLAGIIQIEKGNYLDFIVDRPEGMKGYMLQLTTFGHGKVFDGKQFFSVKRGQLVLFPPNTLQHYYRQSEYQYWHYKWIYFHPKPRWLKWLNWTNCKENIGRIVINEMLSFQEISQLFSKIAQESESNDLLKKEMNSGLLEYLLMKCVSVENIKDASPIDSRILKVCDLILENLSQNWSVEYFANQVFLSESRLSHLFKQSLGIGLIQWREQQRIGEAKKLLYFSSLPVHKIAKSLGYEDSLYFSKIFKKHTALSPSQFRVGELSGEIKM</sequence>
<dbReference type="AlphaFoldDB" id="A0A1V3J796"/>
<evidence type="ECO:0000256" key="2">
    <source>
        <dbReference type="ARBA" id="ARBA00023125"/>
    </source>
</evidence>
<evidence type="ECO:0000259" key="5">
    <source>
        <dbReference type="PROSITE" id="PS01124"/>
    </source>
</evidence>
<dbReference type="SUPFAM" id="SSF51215">
    <property type="entry name" value="Regulatory protein AraC"/>
    <property type="match status" value="1"/>
</dbReference>
<dbReference type="PANTHER" id="PTHR43280:SF25">
    <property type="entry name" value="ARABINOSE OPERON REGULATORY PROTEIN"/>
    <property type="match status" value="1"/>
</dbReference>
<gene>
    <name evidence="6" type="ORF">BKK54_04900</name>
</gene>
<keyword evidence="2 6" id="KW-0238">DNA-binding</keyword>
<dbReference type="Pfam" id="PF12833">
    <property type="entry name" value="HTH_18"/>
    <property type="match status" value="1"/>
</dbReference>
<dbReference type="NCBIfam" id="NF007860">
    <property type="entry name" value="PRK10572.1"/>
    <property type="match status" value="1"/>
</dbReference>
<proteinExistence type="predicted"/>
<dbReference type="SUPFAM" id="SSF46689">
    <property type="entry name" value="Homeodomain-like"/>
    <property type="match status" value="2"/>
</dbReference>
<dbReference type="RefSeq" id="WP_077542021.1">
    <property type="nucleotide sequence ID" value="NZ_MLHN01000008.1"/>
</dbReference>
<dbReference type="Gene3D" id="1.10.10.60">
    <property type="entry name" value="Homeodomain-like"/>
    <property type="match status" value="2"/>
</dbReference>
<dbReference type="Pfam" id="PF02311">
    <property type="entry name" value="AraC_binding"/>
    <property type="match status" value="1"/>
</dbReference>